<evidence type="ECO:0000313" key="1">
    <source>
        <dbReference type="EMBL" id="KAF2624995.1"/>
    </source>
</evidence>
<dbReference type="EMBL" id="MU006728">
    <property type="protein sequence ID" value="KAF2624995.1"/>
    <property type="molecule type" value="Genomic_DNA"/>
</dbReference>
<sequence length="491" mass="54529">MSAIETLIPVTQKAPNVCGYCRTRKQACDRTIPSCSRCTAKGQYCDYTPSPPQPITTTEPSILQSGTFAPYLSSRGVWELLQSVTATLHATSDPIARSKLSDFVTDILDLANVDFPSALDNFGLSVQQWCPILSDDVFRQCAEVIVGDYPLLALGVWLVTRTALGHPEHFYGCQLYQALKQVMALLQTRSEVKVQALQFSLLTAVYEVGHGMGRQAFQTLGNCKSMMALLQLDAHRNNDIKVLGFVEWLQASLVMLDRILFIAAPSISLPLTFPPADPICTSMSAKYQPPIPPQSSTFSPTSPRKVHIRTVAALASGHALDYIHARQRSLTPNDSYDAVDNQISDCIKMLVDKPQPHTWLHCDAIALAFCSHILLQQAQVHYLAAPPQPIELHEQQEKASLALKYSRVMVWDMVKVVINKIRSEEEVARLPFAGLCCVLRAGMAVLETTALNVYDVMSREEVDGFQRIVSWFAKQWGVGRQYEARLAHLVK</sequence>
<comment type="caution">
    <text evidence="1">The sequence shown here is derived from an EMBL/GenBank/DDBJ whole genome shotgun (WGS) entry which is preliminary data.</text>
</comment>
<organism evidence="1 2">
    <name type="scientific">Macroventuria anomochaeta</name>
    <dbReference type="NCBI Taxonomy" id="301207"/>
    <lineage>
        <taxon>Eukaryota</taxon>
        <taxon>Fungi</taxon>
        <taxon>Dikarya</taxon>
        <taxon>Ascomycota</taxon>
        <taxon>Pezizomycotina</taxon>
        <taxon>Dothideomycetes</taxon>
        <taxon>Pleosporomycetidae</taxon>
        <taxon>Pleosporales</taxon>
        <taxon>Pleosporineae</taxon>
        <taxon>Didymellaceae</taxon>
        <taxon>Macroventuria</taxon>
    </lineage>
</organism>
<reference evidence="1" key="1">
    <citation type="journal article" date="2020" name="Stud. Mycol.">
        <title>101 Dothideomycetes genomes: a test case for predicting lifestyles and emergence of pathogens.</title>
        <authorList>
            <person name="Haridas S."/>
            <person name="Albert R."/>
            <person name="Binder M."/>
            <person name="Bloem J."/>
            <person name="Labutti K."/>
            <person name="Salamov A."/>
            <person name="Andreopoulos B."/>
            <person name="Baker S."/>
            <person name="Barry K."/>
            <person name="Bills G."/>
            <person name="Bluhm B."/>
            <person name="Cannon C."/>
            <person name="Castanera R."/>
            <person name="Culley D."/>
            <person name="Daum C."/>
            <person name="Ezra D."/>
            <person name="Gonzalez J."/>
            <person name="Henrissat B."/>
            <person name="Kuo A."/>
            <person name="Liang C."/>
            <person name="Lipzen A."/>
            <person name="Lutzoni F."/>
            <person name="Magnuson J."/>
            <person name="Mondo S."/>
            <person name="Nolan M."/>
            <person name="Ohm R."/>
            <person name="Pangilinan J."/>
            <person name="Park H.-J."/>
            <person name="Ramirez L."/>
            <person name="Alfaro M."/>
            <person name="Sun H."/>
            <person name="Tritt A."/>
            <person name="Yoshinaga Y."/>
            <person name="Zwiers L.-H."/>
            <person name="Turgeon B."/>
            <person name="Goodwin S."/>
            <person name="Spatafora J."/>
            <person name="Crous P."/>
            <person name="Grigoriev I."/>
        </authorList>
    </citation>
    <scope>NUCLEOTIDE SEQUENCE</scope>
    <source>
        <strain evidence="1">CBS 525.71</strain>
    </source>
</reference>
<evidence type="ECO:0000313" key="2">
    <source>
        <dbReference type="Proteomes" id="UP000799754"/>
    </source>
</evidence>
<keyword evidence="2" id="KW-1185">Reference proteome</keyword>
<gene>
    <name evidence="1" type="ORF">BU25DRAFT_398166</name>
</gene>
<proteinExistence type="predicted"/>
<name>A0ACB6RSN4_9PLEO</name>
<protein>
    <submittedName>
        <fullName evidence="1">Uncharacterized protein</fullName>
    </submittedName>
</protein>
<dbReference type="Proteomes" id="UP000799754">
    <property type="component" value="Unassembled WGS sequence"/>
</dbReference>
<accession>A0ACB6RSN4</accession>